<dbReference type="GO" id="GO:0019120">
    <property type="term" value="F:hydrolase activity, acting on acid halide bonds, in C-halide compounds"/>
    <property type="evidence" value="ECO:0007669"/>
    <property type="project" value="InterPro"/>
</dbReference>
<dbReference type="SFLD" id="SFLDS00003">
    <property type="entry name" value="Haloacid_Dehalogenase"/>
    <property type="match status" value="1"/>
</dbReference>
<proteinExistence type="inferred from homology"/>
<dbReference type="SUPFAM" id="SSF56784">
    <property type="entry name" value="HAD-like"/>
    <property type="match status" value="1"/>
</dbReference>
<sequence>MSSSFDPDAVEAVAFDSYGTLVDVSGIADALEPHLEEADPALVATIWRQRSLAYAMVGNAIGEYDSFYAMNRHALRFALETVGVDLEEAEREAVLSTYHELPVFDDVRDGIERVRDLGYDCYVVSNGNEAMLESLVDHGDLKNLLVDTISADEVEQFKPESELYRHAADRIGAPVGSIAFVGAGWWDVPGAMNAGMQGVWINRQDTLWGPYDVEPDLTIETIHDFAAELEKA</sequence>
<accession>A0A9E7SVU5</accession>
<dbReference type="InterPro" id="IPR006328">
    <property type="entry name" value="2-HAD"/>
</dbReference>
<evidence type="ECO:0000256" key="2">
    <source>
        <dbReference type="ARBA" id="ARBA00022801"/>
    </source>
</evidence>
<dbReference type="PANTHER" id="PTHR43316">
    <property type="entry name" value="HYDROLASE, HALOACID DELAHOGENASE-RELATED"/>
    <property type="match status" value="1"/>
</dbReference>
<name>A0A9E7SVU5_9EURY</name>
<dbReference type="PANTHER" id="PTHR43316:SF3">
    <property type="entry name" value="HALOACID DEHALOGENASE, TYPE II (AFU_ORTHOLOGUE AFUA_2G07750)-RELATED"/>
    <property type="match status" value="1"/>
</dbReference>
<dbReference type="Gene3D" id="1.10.150.240">
    <property type="entry name" value="Putative phosphatase, domain 2"/>
    <property type="match status" value="1"/>
</dbReference>
<dbReference type="RefSeq" id="WP_254157733.1">
    <property type="nucleotide sequence ID" value="NZ_CP100355.1"/>
</dbReference>
<organism evidence="3 4">
    <name type="scientific">Natronosalvus rutilus</name>
    <dbReference type="NCBI Taxonomy" id="2953753"/>
    <lineage>
        <taxon>Archaea</taxon>
        <taxon>Methanobacteriati</taxon>
        <taxon>Methanobacteriota</taxon>
        <taxon>Stenosarchaea group</taxon>
        <taxon>Halobacteria</taxon>
        <taxon>Halobacteriales</taxon>
        <taxon>Natrialbaceae</taxon>
        <taxon>Natronosalvus</taxon>
    </lineage>
</organism>
<dbReference type="PRINTS" id="PR00413">
    <property type="entry name" value="HADHALOGNASE"/>
</dbReference>
<gene>
    <name evidence="3" type="ORF">NGM29_16515</name>
</gene>
<reference evidence="3" key="1">
    <citation type="submission" date="2022-06" db="EMBL/GenBank/DDBJ databases">
        <title>Diverse halophilic archaea isolated from saline environments.</title>
        <authorList>
            <person name="Cui H.-L."/>
        </authorList>
    </citation>
    <scope>NUCLEOTIDE SEQUENCE</scope>
    <source>
        <strain evidence="3">WLHS1</strain>
    </source>
</reference>
<keyword evidence="4" id="KW-1185">Reference proteome</keyword>
<dbReference type="AlphaFoldDB" id="A0A9E7SVU5"/>
<dbReference type="InterPro" id="IPR006439">
    <property type="entry name" value="HAD-SF_hydro_IA"/>
</dbReference>
<dbReference type="NCBIfam" id="TIGR01428">
    <property type="entry name" value="HAD_type_II"/>
    <property type="match status" value="1"/>
</dbReference>
<dbReference type="InterPro" id="IPR023214">
    <property type="entry name" value="HAD_sf"/>
</dbReference>
<comment type="similarity">
    <text evidence="1">Belongs to the HAD-like hydrolase superfamily. S-2-haloalkanoic acid dehalogenase family.</text>
</comment>
<keyword evidence="2" id="KW-0378">Hydrolase</keyword>
<dbReference type="InterPro" id="IPR051540">
    <property type="entry name" value="S-2-haloacid_dehalogenase"/>
</dbReference>
<dbReference type="Gene3D" id="3.40.50.1000">
    <property type="entry name" value="HAD superfamily/HAD-like"/>
    <property type="match status" value="1"/>
</dbReference>
<dbReference type="KEGG" id="sawl:NGM29_16515"/>
<dbReference type="Proteomes" id="UP001056855">
    <property type="component" value="Chromosome"/>
</dbReference>
<dbReference type="EMBL" id="CP100355">
    <property type="protein sequence ID" value="UTF53351.1"/>
    <property type="molecule type" value="Genomic_DNA"/>
</dbReference>
<evidence type="ECO:0000313" key="3">
    <source>
        <dbReference type="EMBL" id="UTF53351.1"/>
    </source>
</evidence>
<evidence type="ECO:0000313" key="4">
    <source>
        <dbReference type="Proteomes" id="UP001056855"/>
    </source>
</evidence>
<evidence type="ECO:0000256" key="1">
    <source>
        <dbReference type="ARBA" id="ARBA00008106"/>
    </source>
</evidence>
<dbReference type="InterPro" id="IPR036412">
    <property type="entry name" value="HAD-like_sf"/>
</dbReference>
<protein>
    <submittedName>
        <fullName evidence="3">Haloacid dehalogenase type II</fullName>
    </submittedName>
</protein>
<dbReference type="Pfam" id="PF00702">
    <property type="entry name" value="Hydrolase"/>
    <property type="match status" value="1"/>
</dbReference>
<dbReference type="NCBIfam" id="TIGR01493">
    <property type="entry name" value="HAD-SF-IA-v2"/>
    <property type="match status" value="1"/>
</dbReference>
<dbReference type="SFLD" id="SFLDG01129">
    <property type="entry name" value="C1.5:_HAD__Beta-PGM__Phosphata"/>
    <property type="match status" value="1"/>
</dbReference>
<dbReference type="InterPro" id="IPR023198">
    <property type="entry name" value="PGP-like_dom2"/>
</dbReference>
<dbReference type="GeneID" id="73291683"/>